<dbReference type="EMBL" id="JAGTJS010000024">
    <property type="protein sequence ID" value="KAH7235218.1"/>
    <property type="molecule type" value="Genomic_DNA"/>
</dbReference>
<organism evidence="1 2">
    <name type="scientific">Fusarium solani</name>
    <name type="common">Filamentous fungus</name>
    <dbReference type="NCBI Taxonomy" id="169388"/>
    <lineage>
        <taxon>Eukaryota</taxon>
        <taxon>Fungi</taxon>
        <taxon>Dikarya</taxon>
        <taxon>Ascomycota</taxon>
        <taxon>Pezizomycotina</taxon>
        <taxon>Sordariomycetes</taxon>
        <taxon>Hypocreomycetidae</taxon>
        <taxon>Hypocreales</taxon>
        <taxon>Nectriaceae</taxon>
        <taxon>Fusarium</taxon>
        <taxon>Fusarium solani species complex</taxon>
    </lineage>
</organism>
<keyword evidence="2" id="KW-1185">Reference proteome</keyword>
<evidence type="ECO:0000313" key="1">
    <source>
        <dbReference type="EMBL" id="KAH7235218.1"/>
    </source>
</evidence>
<dbReference type="Pfam" id="PF21858">
    <property type="entry name" value="DUF6914"/>
    <property type="match status" value="1"/>
</dbReference>
<dbReference type="OrthoDB" id="2679825at2759"/>
<proteinExistence type="predicted"/>
<sequence length="181" mass="21056">MADEGRLYIALYARGGRARMATKEDKFHWAFITGPDYESPETRATRHHVTHGVEMIEDTPLMMWKYCEQDIPTGWTSQLLVRVLIGEVKSMDRVNFIFHNTPLKHDTEGWNCVKWVEDAFTTIMQDDNALGEAVTDWDAIRDKAMEYVDAKIKFGRFELCRDFENDDVPTWDMVADKELAN</sequence>
<accession>A0A9P9G903</accession>
<gene>
    <name evidence="1" type="ORF">B0J15DRAFT_471444</name>
</gene>
<dbReference type="InterPro" id="IPR054208">
    <property type="entry name" value="DUF6914"/>
</dbReference>
<name>A0A9P9G903_FUSSL</name>
<dbReference type="AlphaFoldDB" id="A0A9P9G903"/>
<reference evidence="1" key="1">
    <citation type="journal article" date="2021" name="Nat. Commun.">
        <title>Genetic determinants of endophytism in the Arabidopsis root mycobiome.</title>
        <authorList>
            <person name="Mesny F."/>
            <person name="Miyauchi S."/>
            <person name="Thiergart T."/>
            <person name="Pickel B."/>
            <person name="Atanasova L."/>
            <person name="Karlsson M."/>
            <person name="Huettel B."/>
            <person name="Barry K.W."/>
            <person name="Haridas S."/>
            <person name="Chen C."/>
            <person name="Bauer D."/>
            <person name="Andreopoulos W."/>
            <person name="Pangilinan J."/>
            <person name="LaButti K."/>
            <person name="Riley R."/>
            <person name="Lipzen A."/>
            <person name="Clum A."/>
            <person name="Drula E."/>
            <person name="Henrissat B."/>
            <person name="Kohler A."/>
            <person name="Grigoriev I.V."/>
            <person name="Martin F.M."/>
            <person name="Hacquard S."/>
        </authorList>
    </citation>
    <scope>NUCLEOTIDE SEQUENCE</scope>
    <source>
        <strain evidence="1">FSSC 5 MPI-SDFR-AT-0091</strain>
    </source>
</reference>
<dbReference type="Proteomes" id="UP000736672">
    <property type="component" value="Unassembled WGS sequence"/>
</dbReference>
<comment type="caution">
    <text evidence="1">The sequence shown here is derived from an EMBL/GenBank/DDBJ whole genome shotgun (WGS) entry which is preliminary data.</text>
</comment>
<evidence type="ECO:0000313" key="2">
    <source>
        <dbReference type="Proteomes" id="UP000736672"/>
    </source>
</evidence>
<protein>
    <submittedName>
        <fullName evidence="1">Uncharacterized protein</fullName>
    </submittedName>
</protein>